<keyword evidence="2 3" id="KW-0697">Rotamase</keyword>
<dbReference type="Pfam" id="PF00254">
    <property type="entry name" value="FKBP_C"/>
    <property type="match status" value="1"/>
</dbReference>
<dbReference type="GO" id="GO:0003755">
    <property type="term" value="F:peptidyl-prolyl cis-trans isomerase activity"/>
    <property type="evidence" value="ECO:0007669"/>
    <property type="project" value="UniProtKB-UniRule"/>
</dbReference>
<comment type="similarity">
    <text evidence="4">Belongs to the FKBP-type PPIase family.</text>
</comment>
<dbReference type="Proteomes" id="UP000218676">
    <property type="component" value="Chromosome 1"/>
</dbReference>
<evidence type="ECO:0000256" key="1">
    <source>
        <dbReference type="ARBA" id="ARBA00000971"/>
    </source>
</evidence>
<dbReference type="InterPro" id="IPR001179">
    <property type="entry name" value="PPIase_FKBP_dom"/>
</dbReference>
<proteinExistence type="inferred from homology"/>
<evidence type="ECO:0000256" key="3">
    <source>
        <dbReference type="PROSITE-ProRule" id="PRU00277"/>
    </source>
</evidence>
<dbReference type="EC" id="5.2.1.8" evidence="4"/>
<sequence>MVEGEKVRLFIPANLAYGNNSAGIIKPGSTLIFDVELFKIN</sequence>
<evidence type="ECO:0000256" key="2">
    <source>
        <dbReference type="ARBA" id="ARBA00023110"/>
    </source>
</evidence>
<reference evidence="7 9" key="3">
    <citation type="submission" date="2020-09" db="EMBL/GenBank/DDBJ databases">
        <title>Complete, closed and curated genome sequences of Photobacterium damselae subsp. piscicida isolates from Australia indicate localised evolution and additional plasmid-borne pathogenicity mechanisms.</title>
        <authorList>
            <person name="Baseggio L."/>
            <person name="Silayeva O."/>
            <person name="Buller N."/>
            <person name="Landos M."/>
            <person name="Engelstaedter J."/>
            <person name="Barnes A.C."/>
        </authorList>
    </citation>
    <scope>NUCLEOTIDE SEQUENCE [LARGE SCALE GENOMIC DNA]</scope>
    <source>
        <strain evidence="7 9">AS-16-0540-1</strain>
    </source>
</reference>
<accession>A0A1V1VAS7</accession>
<evidence type="ECO:0000313" key="9">
    <source>
        <dbReference type="Proteomes" id="UP000516656"/>
    </source>
</evidence>
<reference evidence="6" key="1">
    <citation type="journal article" date="2017" name="Genome Announc.">
        <title>Whole-Genome Sequence of Photobacterium damselae subsp. piscicida Strain 91-197, Isolated from Hybrid Striped Bass (Morone sp.) in the United States.</title>
        <authorList>
            <person name="Teru Y."/>
            <person name="Hikima J."/>
            <person name="Kono T."/>
            <person name="Sakai M."/>
            <person name="Takano T."/>
            <person name="Hawke J.P."/>
            <person name="Takeyama H."/>
            <person name="Aoki T."/>
        </authorList>
    </citation>
    <scope>NUCLEOTIDE SEQUENCE</scope>
    <source>
        <strain evidence="6">91-197</strain>
    </source>
</reference>
<dbReference type="EMBL" id="AP018045">
    <property type="protein sequence ID" value="BAX52730.1"/>
    <property type="molecule type" value="Genomic_DNA"/>
</dbReference>
<evidence type="ECO:0000313" key="6">
    <source>
        <dbReference type="EMBL" id="BAX52730.1"/>
    </source>
</evidence>
<organism evidence="6 8">
    <name type="scientific">Photobacterium damsela subsp. piscicida</name>
    <name type="common">Pasteurella piscicida</name>
    <dbReference type="NCBI Taxonomy" id="38294"/>
    <lineage>
        <taxon>Bacteria</taxon>
        <taxon>Pseudomonadati</taxon>
        <taxon>Pseudomonadota</taxon>
        <taxon>Gammaproteobacteria</taxon>
        <taxon>Vibrionales</taxon>
        <taxon>Vibrionaceae</taxon>
        <taxon>Photobacterium</taxon>
    </lineage>
</organism>
<evidence type="ECO:0000256" key="4">
    <source>
        <dbReference type="RuleBase" id="RU003915"/>
    </source>
</evidence>
<dbReference type="Proteomes" id="UP000516656">
    <property type="component" value="Chromosome 1"/>
</dbReference>
<dbReference type="PROSITE" id="PS50059">
    <property type="entry name" value="FKBP_PPIASE"/>
    <property type="match status" value="1"/>
</dbReference>
<dbReference type="Gene3D" id="3.10.50.40">
    <property type="match status" value="1"/>
</dbReference>
<dbReference type="AlphaFoldDB" id="A0A1V1VAS7"/>
<keyword evidence="3 4" id="KW-0413">Isomerase</keyword>
<protein>
    <recommendedName>
        <fullName evidence="4">Peptidyl-prolyl cis-trans isomerase</fullName>
        <ecNumber evidence="4">5.2.1.8</ecNumber>
    </recommendedName>
</protein>
<dbReference type="InterPro" id="IPR046357">
    <property type="entry name" value="PPIase_dom_sf"/>
</dbReference>
<evidence type="ECO:0000313" key="8">
    <source>
        <dbReference type="Proteomes" id="UP000218676"/>
    </source>
</evidence>
<reference evidence="8" key="2">
    <citation type="submission" date="2017-05" db="EMBL/GenBank/DDBJ databases">
        <title>Whole genome sequence of fish pathogenic bacteria, Photobacterium damselae subsp. piscicida, strain 91-197, isolated from hybrid striped bass (Morone sp.) in USA.</title>
        <authorList>
            <person name="Teru Y."/>
            <person name="Hikima J."/>
            <person name="Kono T."/>
            <person name="Sakai M."/>
            <person name="Takano T."/>
            <person name="Hawke J.P."/>
            <person name="Takeyama H."/>
            <person name="Aoki T."/>
        </authorList>
    </citation>
    <scope>NUCLEOTIDE SEQUENCE [LARGE SCALE GENOMIC DNA]</scope>
    <source>
        <strain evidence="8">91-197</strain>
    </source>
</reference>
<comment type="catalytic activity">
    <reaction evidence="1 3 4">
        <text>[protein]-peptidylproline (omega=180) = [protein]-peptidylproline (omega=0)</text>
        <dbReference type="Rhea" id="RHEA:16237"/>
        <dbReference type="Rhea" id="RHEA-COMP:10747"/>
        <dbReference type="Rhea" id="RHEA-COMP:10748"/>
        <dbReference type="ChEBI" id="CHEBI:83833"/>
        <dbReference type="ChEBI" id="CHEBI:83834"/>
        <dbReference type="EC" id="5.2.1.8"/>
    </reaction>
</comment>
<name>A0A1V1VAS7_PHODP</name>
<evidence type="ECO:0000259" key="5">
    <source>
        <dbReference type="PROSITE" id="PS50059"/>
    </source>
</evidence>
<evidence type="ECO:0000313" key="7">
    <source>
        <dbReference type="EMBL" id="QOD55486.1"/>
    </source>
</evidence>
<dbReference type="EMBL" id="CP061854">
    <property type="protein sequence ID" value="QOD55486.1"/>
    <property type="molecule type" value="Genomic_DNA"/>
</dbReference>
<feature type="domain" description="PPIase FKBP-type" evidence="5">
    <location>
        <begin position="1"/>
        <end position="41"/>
    </location>
</feature>
<gene>
    <name evidence="7" type="ORF">IC627_08950</name>
    <name evidence="6" type="ORF">PDPUS_1_01356</name>
</gene>
<dbReference type="SUPFAM" id="SSF54534">
    <property type="entry name" value="FKBP-like"/>
    <property type="match status" value="1"/>
</dbReference>